<comment type="similarity">
    <text evidence="2">Belongs to the glycosyl hydrolase 2 family.</text>
</comment>
<feature type="domain" description="Glycosyl hydrolases family 2 sugar binding" evidence="9">
    <location>
        <begin position="19"/>
        <end position="209"/>
    </location>
</feature>
<dbReference type="Pfam" id="PF02837">
    <property type="entry name" value="Glyco_hydro_2_N"/>
    <property type="match status" value="1"/>
</dbReference>
<dbReference type="PANTHER" id="PTHR46323:SF2">
    <property type="entry name" value="BETA-GALACTOSIDASE"/>
    <property type="match status" value="1"/>
</dbReference>
<keyword evidence="5" id="KW-0326">Glycosidase</keyword>
<keyword evidence="4" id="KW-0378">Hydrolase</keyword>
<dbReference type="InterPro" id="IPR006102">
    <property type="entry name" value="Ig-like_GH2"/>
</dbReference>
<feature type="signal peptide" evidence="6">
    <location>
        <begin position="1"/>
        <end position="15"/>
    </location>
</feature>
<feature type="domain" description="Glycoside hydrolase family 2 catalytic" evidence="8">
    <location>
        <begin position="325"/>
        <end position="531"/>
    </location>
</feature>
<feature type="domain" description="Glycoside hydrolase family 2 immunoglobulin-like beta-sandwich" evidence="7">
    <location>
        <begin position="214"/>
        <end position="323"/>
    </location>
</feature>
<evidence type="ECO:0000259" key="8">
    <source>
        <dbReference type="Pfam" id="PF02836"/>
    </source>
</evidence>
<organism evidence="10 11">
    <name type="scientific">Chitinophaga agri</name>
    <dbReference type="NCBI Taxonomy" id="2703787"/>
    <lineage>
        <taxon>Bacteria</taxon>
        <taxon>Pseudomonadati</taxon>
        <taxon>Bacteroidota</taxon>
        <taxon>Chitinophagia</taxon>
        <taxon>Chitinophagales</taxon>
        <taxon>Chitinophagaceae</taxon>
        <taxon>Chitinophaga</taxon>
    </lineage>
</organism>
<dbReference type="SUPFAM" id="SSF51445">
    <property type="entry name" value="(Trans)glycosidases"/>
    <property type="match status" value="1"/>
</dbReference>
<dbReference type="Proteomes" id="UP000476411">
    <property type="component" value="Chromosome"/>
</dbReference>
<evidence type="ECO:0000256" key="5">
    <source>
        <dbReference type="ARBA" id="ARBA00023295"/>
    </source>
</evidence>
<dbReference type="Gene3D" id="3.20.20.80">
    <property type="entry name" value="Glycosidases"/>
    <property type="match status" value="1"/>
</dbReference>
<protein>
    <recommendedName>
        <fullName evidence="3">beta-galactosidase</fullName>
        <ecNumber evidence="3">3.2.1.23</ecNumber>
    </recommendedName>
</protein>
<evidence type="ECO:0000256" key="3">
    <source>
        <dbReference type="ARBA" id="ARBA00012756"/>
    </source>
</evidence>
<evidence type="ECO:0000256" key="2">
    <source>
        <dbReference type="ARBA" id="ARBA00007401"/>
    </source>
</evidence>
<sequence length="957" mass="108550">MVCLLLCILSTQVHAQHISLSGKWRFAIDSADKGLQEKWFLQQLTDSIQLPGTMTENGKGNDITLQTKWTGSIYDSSFFFRPSLARYREPDHLKIPFWLTPVKHYTGVAWYQRSIIIPKAYKGKRLQLFLERCHIRTMVWIDDVAVGQGNSLVAAHLFNIPDSISEGPHTITVRMDNRLEEINVGPDSHSVTDHTQGNWNGIVGKMELRALPAVYIADIQVYPDVAAQKAVIRLAIVNTTNSPATGRVAVQAVSNNTAVQHKTSVVYVSMQANAGDTAYLETTLPIGKGMLRWDEFSPAVYRLSASIQLAAGQHRKEVSFGMREVTVNGRSILVNGNKIYLRGDVNNCEFPSTGYAPMQVADWRKLFAVAKSHGLNHMRFHSWCPPEAAFIAADEAGFYLQPEGPTWPNHGTSLGDSRFIDQYLYDETERLLKAYGNHPSFCMFAAGNEPAGRHQAKYLDTFITHWRAKDPRRIYAAASVGMSWPLYTGVDYMIKSGPRGLNWHTIAPETVSDYHEKTDAFNIPYITHEMGQWCAFPDFSEMGRYTGVTRAKNFELFQEELQLHDMGHQAKDFLMASGKLQALCYKQEIEKSLRTPNGAGFQLLGLQDFPGQGTALVGVLNALWQEKGYITAKEWRHFCNQTVPLTRISRFTYTNDEAFVTPVEIYHYGPKDLTHAVVSWTMKDDADNLVQQGRFPATQIKRGGNTVVDSIRCSLQKITKASRLTLTVKINNTVYENNWQIWVYPERLPMVAGDIHYTDTIDAKAARVLEDGGIVFMHAAGKVVKGKEVVQHFTPVFWNTSWFKMRPPHTLGISLHKNHPAFRYFPTDDHSDLQWWELVNQSQVMHLEDFPKGFRPLVQPIDTWFMNRKLALILEAKVGKGRIIVSSADLRSDTTRRVAARQLLYSLQQYMTSPSFQPADSVPLSVLKDLFTTPSRERWENFTRQHPDELRPQQITK</sequence>
<evidence type="ECO:0000256" key="6">
    <source>
        <dbReference type="SAM" id="SignalP"/>
    </source>
</evidence>
<dbReference type="EMBL" id="CP048113">
    <property type="protein sequence ID" value="QHS63955.1"/>
    <property type="molecule type" value="Genomic_DNA"/>
</dbReference>
<dbReference type="Pfam" id="PF02836">
    <property type="entry name" value="Glyco_hydro_2_C"/>
    <property type="match status" value="1"/>
</dbReference>
<proteinExistence type="inferred from homology"/>
<feature type="chain" id="PRO_5025478706" description="beta-galactosidase" evidence="6">
    <location>
        <begin position="16"/>
        <end position="957"/>
    </location>
</feature>
<evidence type="ECO:0000313" key="10">
    <source>
        <dbReference type="EMBL" id="QHS63955.1"/>
    </source>
</evidence>
<dbReference type="GO" id="GO:0009341">
    <property type="term" value="C:beta-galactosidase complex"/>
    <property type="evidence" value="ECO:0007669"/>
    <property type="project" value="TreeGrafter"/>
</dbReference>
<comment type="catalytic activity">
    <reaction evidence="1">
        <text>Hydrolysis of terminal non-reducing beta-D-galactose residues in beta-D-galactosides.</text>
        <dbReference type="EC" id="3.2.1.23"/>
    </reaction>
</comment>
<dbReference type="SUPFAM" id="SSF49785">
    <property type="entry name" value="Galactose-binding domain-like"/>
    <property type="match status" value="1"/>
</dbReference>
<evidence type="ECO:0000259" key="9">
    <source>
        <dbReference type="Pfam" id="PF02837"/>
    </source>
</evidence>
<dbReference type="GO" id="GO:0004565">
    <property type="term" value="F:beta-galactosidase activity"/>
    <property type="evidence" value="ECO:0007669"/>
    <property type="project" value="UniProtKB-EC"/>
</dbReference>
<evidence type="ECO:0000313" key="11">
    <source>
        <dbReference type="Proteomes" id="UP000476411"/>
    </source>
</evidence>
<name>A0A6B9ZQN0_9BACT</name>
<gene>
    <name evidence="10" type="ORF">GWR21_06575</name>
</gene>
<dbReference type="Pfam" id="PF00703">
    <property type="entry name" value="Glyco_hydro_2"/>
    <property type="match status" value="1"/>
</dbReference>
<keyword evidence="6" id="KW-0732">Signal</keyword>
<dbReference type="EC" id="3.2.1.23" evidence="3"/>
<dbReference type="GO" id="GO:0005990">
    <property type="term" value="P:lactose catabolic process"/>
    <property type="evidence" value="ECO:0007669"/>
    <property type="project" value="TreeGrafter"/>
</dbReference>
<evidence type="ECO:0000256" key="1">
    <source>
        <dbReference type="ARBA" id="ARBA00001412"/>
    </source>
</evidence>
<dbReference type="InterPro" id="IPR008979">
    <property type="entry name" value="Galactose-bd-like_sf"/>
</dbReference>
<dbReference type="InterPro" id="IPR050347">
    <property type="entry name" value="Bact_Beta-galactosidase"/>
</dbReference>
<evidence type="ECO:0000256" key="4">
    <source>
        <dbReference type="ARBA" id="ARBA00022801"/>
    </source>
</evidence>
<dbReference type="AlphaFoldDB" id="A0A6B9ZQN0"/>
<dbReference type="InterPro" id="IPR017853">
    <property type="entry name" value="GH"/>
</dbReference>
<dbReference type="PANTHER" id="PTHR46323">
    <property type="entry name" value="BETA-GALACTOSIDASE"/>
    <property type="match status" value="1"/>
</dbReference>
<dbReference type="InterPro" id="IPR006103">
    <property type="entry name" value="Glyco_hydro_2_cat"/>
</dbReference>
<reference evidence="10 11" key="1">
    <citation type="submission" date="2020-01" db="EMBL/GenBank/DDBJ databases">
        <title>Complete genome sequence of Chitinophaga sp. H33E-04 isolated from quinoa roots.</title>
        <authorList>
            <person name="Weon H.-Y."/>
            <person name="Lee S.A."/>
        </authorList>
    </citation>
    <scope>NUCLEOTIDE SEQUENCE [LARGE SCALE GENOMIC DNA]</scope>
    <source>
        <strain evidence="10 11">H33E-04</strain>
    </source>
</reference>
<keyword evidence="11" id="KW-1185">Reference proteome</keyword>
<accession>A0A6B9ZQN0</accession>
<dbReference type="KEGG" id="chih:GWR21_06575"/>
<dbReference type="InterPro" id="IPR006104">
    <property type="entry name" value="Glyco_hydro_2_N"/>
</dbReference>
<dbReference type="Gene3D" id="2.60.120.260">
    <property type="entry name" value="Galactose-binding domain-like"/>
    <property type="match status" value="1"/>
</dbReference>
<evidence type="ECO:0000259" key="7">
    <source>
        <dbReference type="Pfam" id="PF00703"/>
    </source>
</evidence>